<dbReference type="EMBL" id="JAGTJQ010000006">
    <property type="protein sequence ID" value="KAH7029405.1"/>
    <property type="molecule type" value="Genomic_DNA"/>
</dbReference>
<proteinExistence type="predicted"/>
<organism evidence="1 2">
    <name type="scientific">Microdochium trichocladiopsis</name>
    <dbReference type="NCBI Taxonomy" id="1682393"/>
    <lineage>
        <taxon>Eukaryota</taxon>
        <taxon>Fungi</taxon>
        <taxon>Dikarya</taxon>
        <taxon>Ascomycota</taxon>
        <taxon>Pezizomycotina</taxon>
        <taxon>Sordariomycetes</taxon>
        <taxon>Xylariomycetidae</taxon>
        <taxon>Xylariales</taxon>
        <taxon>Microdochiaceae</taxon>
        <taxon>Microdochium</taxon>
    </lineage>
</organism>
<accession>A0A9P8Y4Y9</accession>
<dbReference type="Proteomes" id="UP000756346">
    <property type="component" value="Unassembled WGS sequence"/>
</dbReference>
<gene>
    <name evidence="1" type="ORF">B0I36DRAFT_132294</name>
</gene>
<keyword evidence="2" id="KW-1185">Reference proteome</keyword>
<dbReference type="GeneID" id="70177768"/>
<dbReference type="AlphaFoldDB" id="A0A9P8Y4Y9"/>
<evidence type="ECO:0000313" key="2">
    <source>
        <dbReference type="Proteomes" id="UP000756346"/>
    </source>
</evidence>
<name>A0A9P8Y4Y9_9PEZI</name>
<comment type="caution">
    <text evidence="1">The sequence shown here is derived from an EMBL/GenBank/DDBJ whole genome shotgun (WGS) entry which is preliminary data.</text>
</comment>
<evidence type="ECO:0000313" key="1">
    <source>
        <dbReference type="EMBL" id="KAH7029405.1"/>
    </source>
</evidence>
<dbReference type="RefSeq" id="XP_046011693.1">
    <property type="nucleotide sequence ID" value="XM_046148222.1"/>
</dbReference>
<sequence length="185" mass="20807">MFVDFASTLTTCPLQQRLRQSWVRIILGNYRRCFTMVPWLPKNRDSSGPVCYTAMSATTGCSQEPGRGSRDTVCSVALDDVVPVRLRWLAHAAGRYRICGQAKQDSASIHHSNACYSTCRRLSHRYQRLRLADNSPSRRCRQLTLSRGVAKNALGFSKAFLFLTWISTKCASPMSVSRRGLVSVR</sequence>
<protein>
    <submittedName>
        <fullName evidence="1">Uncharacterized protein</fullName>
    </submittedName>
</protein>
<reference evidence="1" key="1">
    <citation type="journal article" date="2021" name="Nat. Commun.">
        <title>Genetic determinants of endophytism in the Arabidopsis root mycobiome.</title>
        <authorList>
            <person name="Mesny F."/>
            <person name="Miyauchi S."/>
            <person name="Thiergart T."/>
            <person name="Pickel B."/>
            <person name="Atanasova L."/>
            <person name="Karlsson M."/>
            <person name="Huettel B."/>
            <person name="Barry K.W."/>
            <person name="Haridas S."/>
            <person name="Chen C."/>
            <person name="Bauer D."/>
            <person name="Andreopoulos W."/>
            <person name="Pangilinan J."/>
            <person name="LaButti K."/>
            <person name="Riley R."/>
            <person name="Lipzen A."/>
            <person name="Clum A."/>
            <person name="Drula E."/>
            <person name="Henrissat B."/>
            <person name="Kohler A."/>
            <person name="Grigoriev I.V."/>
            <person name="Martin F.M."/>
            <person name="Hacquard S."/>
        </authorList>
    </citation>
    <scope>NUCLEOTIDE SEQUENCE</scope>
    <source>
        <strain evidence="1">MPI-CAGE-CH-0230</strain>
    </source>
</reference>